<evidence type="ECO:0000256" key="3">
    <source>
        <dbReference type="SAM" id="MobiDB-lite"/>
    </source>
</evidence>
<evidence type="ECO:0000313" key="6">
    <source>
        <dbReference type="Proteomes" id="UP000502929"/>
    </source>
</evidence>
<protein>
    <submittedName>
        <fullName evidence="5">Tail fiber domain-containing protein</fullName>
    </submittedName>
</protein>
<keyword evidence="2" id="KW-1227">Viral tail protein</keyword>
<feature type="region of interest" description="Disordered" evidence="3">
    <location>
        <begin position="142"/>
        <end position="181"/>
    </location>
</feature>
<dbReference type="InterPro" id="IPR030392">
    <property type="entry name" value="S74_ICA"/>
</dbReference>
<comment type="subcellular location">
    <subcellularLocation>
        <location evidence="1">Virion</location>
    </subcellularLocation>
</comment>
<organism evidence="5 6">
    <name type="scientific">Klebsiella phage LASTA</name>
    <dbReference type="NCBI Taxonomy" id="2723758"/>
    <lineage>
        <taxon>Viruses</taxon>
        <taxon>Duplodnaviria</taxon>
        <taxon>Heunggongvirae</taxon>
        <taxon>Uroviricota</taxon>
        <taxon>Caudoviricetes</taxon>
        <taxon>Lastavirus</taxon>
        <taxon>Lastavirus lasta</taxon>
    </lineage>
</organism>
<evidence type="ECO:0000259" key="4">
    <source>
        <dbReference type="Pfam" id="PF13884"/>
    </source>
</evidence>
<keyword evidence="2" id="KW-0946">Virion</keyword>
<dbReference type="Pfam" id="PF13884">
    <property type="entry name" value="Peptidase_S74"/>
    <property type="match status" value="1"/>
</dbReference>
<accession>A0A6H0X3B7</accession>
<dbReference type="GO" id="GO:0098015">
    <property type="term" value="C:virus tail"/>
    <property type="evidence" value="ECO:0007669"/>
    <property type="project" value="UniProtKB-KW"/>
</dbReference>
<keyword evidence="6" id="KW-1185">Reference proteome</keyword>
<dbReference type="Proteomes" id="UP000502929">
    <property type="component" value="Segment"/>
</dbReference>
<evidence type="ECO:0000313" key="5">
    <source>
        <dbReference type="EMBL" id="QIW86631.1"/>
    </source>
</evidence>
<proteinExistence type="predicted"/>
<feature type="domain" description="Peptidase S74" evidence="4">
    <location>
        <begin position="324"/>
        <end position="373"/>
    </location>
</feature>
<feature type="compositionally biased region" description="Polar residues" evidence="3">
    <location>
        <begin position="161"/>
        <end position="181"/>
    </location>
</feature>
<reference evidence="5 6" key="1">
    <citation type="submission" date="2020-03" db="EMBL/GenBank/DDBJ databases">
        <authorList>
            <person name="Kojic M."/>
            <person name="Vukotic G."/>
        </authorList>
    </citation>
    <scope>NUCLEOTIDE SEQUENCE [LARGE SCALE GENOMIC DNA]</scope>
</reference>
<name>A0A6H0X3B7_9CAUD</name>
<gene>
    <name evidence="5" type="ORF">24149LASTA_00004</name>
</gene>
<dbReference type="EMBL" id="MT251347">
    <property type="protein sequence ID" value="QIW86631.1"/>
    <property type="molecule type" value="Genomic_DNA"/>
</dbReference>
<evidence type="ECO:0000256" key="1">
    <source>
        <dbReference type="ARBA" id="ARBA00004328"/>
    </source>
</evidence>
<evidence type="ECO:0000256" key="2">
    <source>
        <dbReference type="ARBA" id="ARBA00022732"/>
    </source>
</evidence>
<sequence>MNEISYILTLLTAVFLFTQPQLAYALISPGDQDPEKKPEEKPWEKLLMFKKGGSSAPSPDPNIGLAAMKQAELGEEWLNFAKDQFNVSNERQKQQDVLANQVTQQQLDASKQAQQWATEDRDRYNNTFKPLEDQFIDKAQNWDSAERQQQQASEAKADVLNNASQQRQATERNMASMGVNPTSGRYAGVERSGENATALAAAGAENNARNTVRNQALSLQADAVNMGKGLAVNPASSLELSTSAGSAAMQTTAGNNAQAAGLSSIMGQGYQAAMTGYGNQANTLNQQYQNQLNAWQANQLQSNSLWGGLGQLGGMLGGAAIMSSSKDYKENKRPAKGSLEAVRRMPVEEWKYKDGIEDGGQHIGAYAEDFHAATGKGDGKSIPVVDAIGITMGAIQDLDKKVDALAKGRGLPQRKKEVA</sequence>